<dbReference type="Proteomes" id="UP000436088">
    <property type="component" value="Unassembled WGS sequence"/>
</dbReference>
<gene>
    <name evidence="3" type="ORF">F3Y22_tig00111806pilonHSYRG00067</name>
</gene>
<name>A0A6A2YCS8_HIBSY</name>
<dbReference type="AlphaFoldDB" id="A0A6A2YCS8"/>
<sequence length="121" mass="13506">MATGDPERGVVGGNEKNKGHHGYVENDEKQWTPWLVPMFVVANVAVFVVVMFVNDCPKNNLRYEGGCVARYVPREINYLADKLANRGRHTSLGLSVLPQPPQETQNIINSEQSNLRGCCNH</sequence>
<evidence type="ECO:0000256" key="1">
    <source>
        <dbReference type="SAM" id="MobiDB-lite"/>
    </source>
</evidence>
<evidence type="ECO:0000313" key="4">
    <source>
        <dbReference type="Proteomes" id="UP000436088"/>
    </source>
</evidence>
<keyword evidence="4" id="KW-1185">Reference proteome</keyword>
<proteinExistence type="predicted"/>
<feature type="transmembrane region" description="Helical" evidence="2">
    <location>
        <begin position="34"/>
        <end position="53"/>
    </location>
</feature>
<keyword evidence="2" id="KW-0812">Transmembrane</keyword>
<dbReference type="EMBL" id="VEPZ02001433">
    <property type="protein sequence ID" value="KAE8673209.1"/>
    <property type="molecule type" value="Genomic_DNA"/>
</dbReference>
<protein>
    <submittedName>
        <fullName evidence="3">Uncharacterized protein</fullName>
    </submittedName>
</protein>
<evidence type="ECO:0000256" key="2">
    <source>
        <dbReference type="SAM" id="Phobius"/>
    </source>
</evidence>
<evidence type="ECO:0000313" key="3">
    <source>
        <dbReference type="EMBL" id="KAE8673209.1"/>
    </source>
</evidence>
<keyword evidence="2" id="KW-1133">Transmembrane helix</keyword>
<reference evidence="3" key="1">
    <citation type="submission" date="2019-09" db="EMBL/GenBank/DDBJ databases">
        <title>Draft genome information of white flower Hibiscus syriacus.</title>
        <authorList>
            <person name="Kim Y.-M."/>
        </authorList>
    </citation>
    <scope>NUCLEOTIDE SEQUENCE [LARGE SCALE GENOMIC DNA]</scope>
    <source>
        <strain evidence="3">YM2019G1</strain>
    </source>
</reference>
<accession>A0A6A2YCS8</accession>
<comment type="caution">
    <text evidence="3">The sequence shown here is derived from an EMBL/GenBank/DDBJ whole genome shotgun (WGS) entry which is preliminary data.</text>
</comment>
<keyword evidence="2" id="KW-0472">Membrane</keyword>
<organism evidence="3 4">
    <name type="scientific">Hibiscus syriacus</name>
    <name type="common">Rose of Sharon</name>
    <dbReference type="NCBI Taxonomy" id="106335"/>
    <lineage>
        <taxon>Eukaryota</taxon>
        <taxon>Viridiplantae</taxon>
        <taxon>Streptophyta</taxon>
        <taxon>Embryophyta</taxon>
        <taxon>Tracheophyta</taxon>
        <taxon>Spermatophyta</taxon>
        <taxon>Magnoliopsida</taxon>
        <taxon>eudicotyledons</taxon>
        <taxon>Gunneridae</taxon>
        <taxon>Pentapetalae</taxon>
        <taxon>rosids</taxon>
        <taxon>malvids</taxon>
        <taxon>Malvales</taxon>
        <taxon>Malvaceae</taxon>
        <taxon>Malvoideae</taxon>
        <taxon>Hibiscus</taxon>
    </lineage>
</organism>
<feature type="region of interest" description="Disordered" evidence="1">
    <location>
        <begin position="1"/>
        <end position="24"/>
    </location>
</feature>